<gene>
    <name evidence="2" type="primary">moeZ</name>
    <name evidence="2" type="ORF">GCM10022200_09950</name>
</gene>
<dbReference type="CDD" id="cd00757">
    <property type="entry name" value="ThiF_MoeB_HesA_family"/>
    <property type="match status" value="1"/>
</dbReference>
<protein>
    <submittedName>
        <fullName evidence="2">Adenylyltransferase/sulfurtransferase MoeZ</fullName>
    </submittedName>
</protein>
<sequence>MTVDPLSPRFARQRVLSGIGPDGQRRLASAHVVVIGAGGLGNAVLPVLAGAGVGRITVIDDDTVDESNLHRQVLFSAADIGTPKADAAARAIARQSPDTEVESVVVRFGPDAPLPHDVDLLIDGSDVETTRFAANDAALAAGIPLVWGSALRWSGQVGVAVADADFRDLFPGGPALDADTCEIAGVSPTVCTVIGGLMATEALKLVTGAGAPLVGRVLAYDGLRGTIDELQFARDPDRTMTPAPAARLAQAAGLSDTVTAAELDALLDSDAPPVLVDVREPMELAIAALPGATHIPLGQLARRIDELDPDADTVVLCHHGVRSEAALAHLRHSGFARARHLAGGIDAWSRDVDPSVPRY</sequence>
<keyword evidence="3" id="KW-1185">Reference proteome</keyword>
<keyword evidence="2" id="KW-0808">Transferase</keyword>
<dbReference type="PROSITE" id="PS50206">
    <property type="entry name" value="RHODANESE_3"/>
    <property type="match status" value="1"/>
</dbReference>
<feature type="domain" description="Rhodanese" evidence="1">
    <location>
        <begin position="269"/>
        <end position="357"/>
    </location>
</feature>
<dbReference type="Gene3D" id="3.40.50.720">
    <property type="entry name" value="NAD(P)-binding Rossmann-like Domain"/>
    <property type="match status" value="1"/>
</dbReference>
<dbReference type="SUPFAM" id="SSF69572">
    <property type="entry name" value="Activating enzymes of the ubiquitin-like proteins"/>
    <property type="match status" value="1"/>
</dbReference>
<dbReference type="Pfam" id="PF00581">
    <property type="entry name" value="Rhodanese"/>
    <property type="match status" value="1"/>
</dbReference>
<dbReference type="InterPro" id="IPR001763">
    <property type="entry name" value="Rhodanese-like_dom"/>
</dbReference>
<dbReference type="InterPro" id="IPR035985">
    <property type="entry name" value="Ubiquitin-activating_enz"/>
</dbReference>
<proteinExistence type="predicted"/>
<dbReference type="Gene3D" id="3.40.250.10">
    <property type="entry name" value="Rhodanese-like domain"/>
    <property type="match status" value="1"/>
</dbReference>
<evidence type="ECO:0000313" key="2">
    <source>
        <dbReference type="EMBL" id="GAA3629325.1"/>
    </source>
</evidence>
<dbReference type="InterPro" id="IPR000594">
    <property type="entry name" value="ThiF_NAD_FAD-bd"/>
</dbReference>
<accession>A0ABP7ACQ2</accession>
<evidence type="ECO:0000313" key="3">
    <source>
        <dbReference type="Proteomes" id="UP001501697"/>
    </source>
</evidence>
<evidence type="ECO:0000259" key="1">
    <source>
        <dbReference type="PROSITE" id="PS50206"/>
    </source>
</evidence>
<reference evidence="3" key="1">
    <citation type="journal article" date="2019" name="Int. J. Syst. Evol. Microbiol.">
        <title>The Global Catalogue of Microorganisms (GCM) 10K type strain sequencing project: providing services to taxonomists for standard genome sequencing and annotation.</title>
        <authorList>
            <consortium name="The Broad Institute Genomics Platform"/>
            <consortium name="The Broad Institute Genome Sequencing Center for Infectious Disease"/>
            <person name="Wu L."/>
            <person name="Ma J."/>
        </authorList>
    </citation>
    <scope>NUCLEOTIDE SEQUENCE [LARGE SCALE GENOMIC DNA]</scope>
    <source>
        <strain evidence="3">JCM 16544</strain>
    </source>
</reference>
<dbReference type="SMART" id="SM00450">
    <property type="entry name" value="RHOD"/>
    <property type="match status" value="1"/>
</dbReference>
<name>A0ABP7ACQ2_9MICO</name>
<dbReference type="Pfam" id="PF00899">
    <property type="entry name" value="ThiF"/>
    <property type="match status" value="1"/>
</dbReference>
<dbReference type="InterPro" id="IPR036873">
    <property type="entry name" value="Rhodanese-like_dom_sf"/>
</dbReference>
<dbReference type="PANTHER" id="PTHR10953">
    <property type="entry name" value="UBIQUITIN-ACTIVATING ENZYME E1"/>
    <property type="match status" value="1"/>
</dbReference>
<keyword evidence="2" id="KW-0548">Nucleotidyltransferase</keyword>
<organism evidence="2 3">
    <name type="scientific">Microbacterium awajiense</name>
    <dbReference type="NCBI Taxonomy" id="415214"/>
    <lineage>
        <taxon>Bacteria</taxon>
        <taxon>Bacillati</taxon>
        <taxon>Actinomycetota</taxon>
        <taxon>Actinomycetes</taxon>
        <taxon>Micrococcales</taxon>
        <taxon>Microbacteriaceae</taxon>
        <taxon>Microbacterium</taxon>
    </lineage>
</organism>
<dbReference type="RefSeq" id="WP_344736788.1">
    <property type="nucleotide sequence ID" value="NZ_BAAAYU010000001.1"/>
</dbReference>
<dbReference type="GO" id="GO:0016779">
    <property type="term" value="F:nucleotidyltransferase activity"/>
    <property type="evidence" value="ECO:0007669"/>
    <property type="project" value="UniProtKB-KW"/>
</dbReference>
<dbReference type="InterPro" id="IPR045886">
    <property type="entry name" value="ThiF/MoeB/HesA"/>
</dbReference>
<dbReference type="EMBL" id="BAAAYU010000001">
    <property type="protein sequence ID" value="GAA3629325.1"/>
    <property type="molecule type" value="Genomic_DNA"/>
</dbReference>
<dbReference type="Proteomes" id="UP001501697">
    <property type="component" value="Unassembled WGS sequence"/>
</dbReference>
<dbReference type="PANTHER" id="PTHR10953:SF102">
    <property type="entry name" value="ADENYLYLTRANSFERASE AND SULFURTRANSFERASE MOCS3"/>
    <property type="match status" value="1"/>
</dbReference>
<comment type="caution">
    <text evidence="2">The sequence shown here is derived from an EMBL/GenBank/DDBJ whole genome shotgun (WGS) entry which is preliminary data.</text>
</comment>